<evidence type="ECO:0000313" key="1">
    <source>
        <dbReference type="EMBL" id="KAJ8676885.1"/>
    </source>
</evidence>
<name>A0ACC2P019_9HYME</name>
<proteinExistence type="predicted"/>
<reference evidence="1" key="1">
    <citation type="submission" date="2023-04" db="EMBL/GenBank/DDBJ databases">
        <title>A chromosome-level genome assembly of the parasitoid wasp Eretmocerus hayati.</title>
        <authorList>
            <person name="Zhong Y."/>
            <person name="Liu S."/>
            <person name="Liu Y."/>
        </authorList>
    </citation>
    <scope>NUCLEOTIDE SEQUENCE</scope>
    <source>
        <strain evidence="1">ZJU_SS_LIU_2023</strain>
    </source>
</reference>
<gene>
    <name evidence="1" type="ORF">QAD02_012672</name>
</gene>
<accession>A0ACC2P019</accession>
<dbReference type="Proteomes" id="UP001239111">
    <property type="component" value="Chromosome 2"/>
</dbReference>
<protein>
    <submittedName>
        <fullName evidence="1">Uncharacterized protein</fullName>
    </submittedName>
</protein>
<comment type="caution">
    <text evidence="1">The sequence shown here is derived from an EMBL/GenBank/DDBJ whole genome shotgun (WGS) entry which is preliminary data.</text>
</comment>
<dbReference type="EMBL" id="CM056742">
    <property type="protein sequence ID" value="KAJ8676885.1"/>
    <property type="molecule type" value="Genomic_DNA"/>
</dbReference>
<organism evidence="1 2">
    <name type="scientific">Eretmocerus hayati</name>
    <dbReference type="NCBI Taxonomy" id="131215"/>
    <lineage>
        <taxon>Eukaryota</taxon>
        <taxon>Metazoa</taxon>
        <taxon>Ecdysozoa</taxon>
        <taxon>Arthropoda</taxon>
        <taxon>Hexapoda</taxon>
        <taxon>Insecta</taxon>
        <taxon>Pterygota</taxon>
        <taxon>Neoptera</taxon>
        <taxon>Endopterygota</taxon>
        <taxon>Hymenoptera</taxon>
        <taxon>Apocrita</taxon>
        <taxon>Proctotrupomorpha</taxon>
        <taxon>Chalcidoidea</taxon>
        <taxon>Aphelinidae</taxon>
        <taxon>Aphelininae</taxon>
        <taxon>Eretmocerus</taxon>
    </lineage>
</organism>
<evidence type="ECO:0000313" key="2">
    <source>
        <dbReference type="Proteomes" id="UP001239111"/>
    </source>
</evidence>
<sequence>MELGHTVEPFIKNLLRMKNLDNHTILKLHDNTLIDQLEKFVKSEEYMNRIADGVVHQILKEHFGTFARTPSIKFTFSFMEKHLIQRIIKLSKEKDDEFWLHPIKNSSESSLKRPCDGIDTLVKINESNSIGVHSDVRRLYRQIDNVSRNYQYNSQKSDKSSHGSSFISAMLQSLENNSKVNKENRRYEKTLQMLAAYIYMLGGRCLYEFMAGNFPVPSVRTVESYVQESPPIYEGEFRSKELKKILEVKNLTRTVFISEDETVLVPKVMYDSRVNELVGFVLPTDGNSMLISHQFKATSMRKMQDIFRDNKRSTHLHVYMAQPIQADAPSFCFTHVWHGW</sequence>
<keyword evidence="2" id="KW-1185">Reference proteome</keyword>